<keyword evidence="2" id="KW-0732">Signal</keyword>
<dbReference type="Proteomes" id="UP000232163">
    <property type="component" value="Unassembled WGS sequence"/>
</dbReference>
<proteinExistence type="predicted"/>
<evidence type="ECO:0000256" key="1">
    <source>
        <dbReference type="SAM" id="MobiDB-lite"/>
    </source>
</evidence>
<dbReference type="OrthoDB" id="8117102at2"/>
<dbReference type="AlphaFoldDB" id="A0A2N9VS01"/>
<comment type="caution">
    <text evidence="3">The sequence shown here is derived from an EMBL/GenBank/DDBJ whole genome shotgun (WGS) entry which is preliminary data.</text>
</comment>
<feature type="signal peptide" evidence="2">
    <location>
        <begin position="1"/>
        <end position="22"/>
    </location>
</feature>
<keyword evidence="4" id="KW-1185">Reference proteome</keyword>
<reference evidence="4" key="1">
    <citation type="journal article" date="2017" name="Int J Environ Stud">
        <title>Does the Miocene-Pliocene relict legume Oxytropis triphylla form nitrogen-fixing nodules with a combination of bacterial strains?</title>
        <authorList>
            <person name="Safronova V."/>
            <person name="Belimov A."/>
            <person name="Sazanova A."/>
            <person name="Kuznetsova I."/>
            <person name="Popova J."/>
            <person name="Andronov E."/>
            <person name="Verkhozina A."/>
            <person name="Tikhonovich I."/>
        </authorList>
    </citation>
    <scope>NUCLEOTIDE SEQUENCE [LARGE SCALE GENOMIC DNA]</scope>
    <source>
        <strain evidence="4">Tri-38</strain>
    </source>
</reference>
<feature type="chain" id="PRO_5014763957" evidence="2">
    <location>
        <begin position="23"/>
        <end position="128"/>
    </location>
</feature>
<dbReference type="RefSeq" id="WP_100000070.1">
    <property type="nucleotide sequence ID" value="NZ_CP017940.1"/>
</dbReference>
<accession>A0A2N9VS01</accession>
<evidence type="ECO:0000256" key="2">
    <source>
        <dbReference type="SAM" id="SignalP"/>
    </source>
</evidence>
<gene>
    <name evidence="3" type="ORF">B5P45_24905</name>
</gene>
<sequence length="128" mass="13401">MRKMIVLALCAAFPLATSVAYAQSAAPQAPDAQQQPAAKSETPTKSGATPITTINIVDINELPEATKNQVNEAIAKRSDTDVQKLRSSIDKSPEVSAALKEKGLTSEAVVIASLDSKGLLTLVTKKPS</sequence>
<feature type="compositionally biased region" description="Low complexity" evidence="1">
    <location>
        <begin position="24"/>
        <end position="38"/>
    </location>
</feature>
<evidence type="ECO:0000313" key="3">
    <source>
        <dbReference type="EMBL" id="PIO42269.1"/>
    </source>
</evidence>
<organism evidence="3 4">
    <name type="scientific">Phyllobacterium zundukense</name>
    <dbReference type="NCBI Taxonomy" id="1867719"/>
    <lineage>
        <taxon>Bacteria</taxon>
        <taxon>Pseudomonadati</taxon>
        <taxon>Pseudomonadota</taxon>
        <taxon>Alphaproteobacteria</taxon>
        <taxon>Hyphomicrobiales</taxon>
        <taxon>Phyllobacteriaceae</taxon>
        <taxon>Phyllobacterium</taxon>
    </lineage>
</organism>
<dbReference type="EMBL" id="MZMT01000053">
    <property type="protein sequence ID" value="PIO42269.1"/>
    <property type="molecule type" value="Genomic_DNA"/>
</dbReference>
<name>A0A2N9VS01_9HYPH</name>
<feature type="region of interest" description="Disordered" evidence="1">
    <location>
        <begin position="24"/>
        <end position="49"/>
    </location>
</feature>
<protein>
    <submittedName>
        <fullName evidence="3">Uncharacterized protein</fullName>
    </submittedName>
</protein>
<evidence type="ECO:0000313" key="4">
    <source>
        <dbReference type="Proteomes" id="UP000232163"/>
    </source>
</evidence>